<dbReference type="InterPro" id="IPR048341">
    <property type="entry name" value="DUF1285_N"/>
</dbReference>
<dbReference type="Gene3D" id="3.10.540.10">
    <property type="entry name" value="duf1285 like domain"/>
    <property type="match status" value="1"/>
</dbReference>
<proteinExistence type="predicted"/>
<dbReference type="Pfam" id="PF21028">
    <property type="entry name" value="DUF1285_C"/>
    <property type="match status" value="1"/>
</dbReference>
<dbReference type="InterPro" id="IPR010707">
    <property type="entry name" value="DUF1285"/>
</dbReference>
<dbReference type="InterPro" id="IPR048342">
    <property type="entry name" value="DUF1285_C"/>
</dbReference>
<dbReference type="Gene3D" id="2.20.70.10">
    <property type="match status" value="1"/>
</dbReference>
<dbReference type="InterPro" id="IPR023361">
    <property type="entry name" value="DUF1285_beta_roll_sf"/>
</dbReference>
<comment type="caution">
    <text evidence="3">The sequence shown here is derived from an EMBL/GenBank/DDBJ whole genome shotgun (WGS) entry which is preliminary data.</text>
</comment>
<evidence type="ECO:0000313" key="3">
    <source>
        <dbReference type="EMBL" id="MFC3142327.1"/>
    </source>
</evidence>
<dbReference type="Pfam" id="PF06938">
    <property type="entry name" value="DUF1285_N"/>
    <property type="match status" value="1"/>
</dbReference>
<evidence type="ECO:0000313" key="4">
    <source>
        <dbReference type="Proteomes" id="UP001595632"/>
    </source>
</evidence>
<evidence type="ECO:0000259" key="1">
    <source>
        <dbReference type="Pfam" id="PF06938"/>
    </source>
</evidence>
<feature type="domain" description="DUF1285" evidence="2">
    <location>
        <begin position="98"/>
        <end position="192"/>
    </location>
</feature>
<evidence type="ECO:0000259" key="2">
    <source>
        <dbReference type="Pfam" id="PF21028"/>
    </source>
</evidence>
<protein>
    <submittedName>
        <fullName evidence="3">DUF1285 domain-containing protein</fullName>
    </submittedName>
</protein>
<dbReference type="Proteomes" id="UP001595632">
    <property type="component" value="Unassembled WGS sequence"/>
</dbReference>
<name>A0ABV7GRB7_9RHOB</name>
<dbReference type="PIRSF" id="PIRSF029557">
    <property type="entry name" value="UCP029557"/>
    <property type="match status" value="1"/>
</dbReference>
<keyword evidence="4" id="KW-1185">Reference proteome</keyword>
<dbReference type="RefSeq" id="WP_275634018.1">
    <property type="nucleotide sequence ID" value="NZ_JARGYD010000007.1"/>
</dbReference>
<accession>A0ABV7GRB7</accession>
<organism evidence="3 4">
    <name type="scientific">Psychromarinibacter halotolerans</name>
    <dbReference type="NCBI Taxonomy" id="1775175"/>
    <lineage>
        <taxon>Bacteria</taxon>
        <taxon>Pseudomonadati</taxon>
        <taxon>Pseudomonadota</taxon>
        <taxon>Alphaproteobacteria</taxon>
        <taxon>Rhodobacterales</taxon>
        <taxon>Paracoccaceae</taxon>
        <taxon>Psychromarinibacter</taxon>
    </lineage>
</organism>
<gene>
    <name evidence="3" type="ORF">ACFOGP_06380</name>
</gene>
<reference evidence="4" key="1">
    <citation type="journal article" date="2019" name="Int. J. Syst. Evol. Microbiol.">
        <title>The Global Catalogue of Microorganisms (GCM) 10K type strain sequencing project: providing services to taxonomists for standard genome sequencing and annotation.</title>
        <authorList>
            <consortium name="The Broad Institute Genomics Platform"/>
            <consortium name="The Broad Institute Genome Sequencing Center for Infectious Disease"/>
            <person name="Wu L."/>
            <person name="Ma J."/>
        </authorList>
    </citation>
    <scope>NUCLEOTIDE SEQUENCE [LARGE SCALE GENOMIC DNA]</scope>
    <source>
        <strain evidence="4">KCTC 52366</strain>
    </source>
</reference>
<sequence length="200" mass="21875">MTKRESAQMIVRPSADGIAEAAKAASKKGPPPVHLWNPPFCGDLDMRIARDGTWFYLGTPIGRKGLVKLFSSIIRKDGDDYFLVTPVEKVGITVEDAPFVAVDFEAKGDGADQTLTFLTHVDDVVTAGPDHPIRVTRDPETGEPSPYILVRANLEALIDRKSFYRLVDLGTTEPVDGTDWFGLWSGGQFFPMIPAAELPS</sequence>
<dbReference type="EMBL" id="JBHRTB010000010">
    <property type="protein sequence ID" value="MFC3142327.1"/>
    <property type="molecule type" value="Genomic_DNA"/>
</dbReference>
<feature type="domain" description="DUF1285" evidence="1">
    <location>
        <begin position="31"/>
        <end position="97"/>
    </location>
</feature>
<dbReference type="Gene3D" id="2.30.270.10">
    <property type="entry name" value="duf1285 protein"/>
    <property type="match status" value="1"/>
</dbReference>